<evidence type="ECO:0000256" key="4">
    <source>
        <dbReference type="ARBA" id="ARBA00023277"/>
    </source>
</evidence>
<evidence type="ECO:0000256" key="2">
    <source>
        <dbReference type="ARBA" id="ARBA00006206"/>
    </source>
</evidence>
<keyword evidence="4 5" id="KW-0119">Carbohydrate metabolism</keyword>
<evidence type="ECO:0000256" key="1">
    <source>
        <dbReference type="ARBA" id="ARBA00005028"/>
    </source>
</evidence>
<dbReference type="GO" id="GO:0030246">
    <property type="term" value="F:carbohydrate binding"/>
    <property type="evidence" value="ECO:0007669"/>
    <property type="project" value="InterPro"/>
</dbReference>
<evidence type="ECO:0000256" key="8">
    <source>
        <dbReference type="PIRSR" id="PIRSR005096-3"/>
    </source>
</evidence>
<keyword evidence="10" id="KW-1185">Reference proteome</keyword>
<dbReference type="eggNOG" id="COG2017">
    <property type="taxonomic scope" value="Bacteria"/>
</dbReference>
<comment type="caution">
    <text evidence="9">The sequence shown here is derived from an EMBL/GenBank/DDBJ whole genome shotgun (WGS) entry which is preliminary data.</text>
</comment>
<dbReference type="GO" id="GO:0004034">
    <property type="term" value="F:aldose 1-epimerase activity"/>
    <property type="evidence" value="ECO:0007669"/>
    <property type="project" value="UniProtKB-EC"/>
</dbReference>
<dbReference type="InterPro" id="IPR011013">
    <property type="entry name" value="Gal_mutarotase_sf_dom"/>
</dbReference>
<dbReference type="SUPFAM" id="SSF74650">
    <property type="entry name" value="Galactose mutarotase-like"/>
    <property type="match status" value="1"/>
</dbReference>
<dbReference type="Gene3D" id="2.70.98.10">
    <property type="match status" value="1"/>
</dbReference>
<dbReference type="PANTHER" id="PTHR10091:SF0">
    <property type="entry name" value="GALACTOSE MUTAROTASE"/>
    <property type="match status" value="1"/>
</dbReference>
<evidence type="ECO:0000256" key="5">
    <source>
        <dbReference type="PIRNR" id="PIRNR005096"/>
    </source>
</evidence>
<dbReference type="RefSeq" id="WP_009804584.1">
    <property type="nucleotide sequence ID" value="NZ_CH724131.1"/>
</dbReference>
<feature type="active site" description="Proton acceptor" evidence="6">
    <location>
        <position position="292"/>
    </location>
</feature>
<evidence type="ECO:0000313" key="10">
    <source>
        <dbReference type="Proteomes" id="UP000004318"/>
    </source>
</evidence>
<dbReference type="GO" id="GO:0033499">
    <property type="term" value="P:galactose catabolic process via UDP-galactose, Leloir pathway"/>
    <property type="evidence" value="ECO:0007669"/>
    <property type="project" value="TreeGrafter"/>
</dbReference>
<dbReference type="InterPro" id="IPR008183">
    <property type="entry name" value="Aldose_1/G6P_1-epimerase"/>
</dbReference>
<dbReference type="UniPathway" id="UPA00242"/>
<comment type="similarity">
    <text evidence="2 5">Belongs to the aldose epimerase family.</text>
</comment>
<reference evidence="9 10" key="1">
    <citation type="journal article" date="2010" name="J. Bacteriol.">
        <title>Genome sequences of Oceanicola granulosus HTCC2516(T) and Oceanicola batsensis HTCC2597(TDelta).</title>
        <authorList>
            <person name="Thrash J.C."/>
            <person name="Cho J.C."/>
            <person name="Vergin K.L."/>
            <person name="Giovannoni S.J."/>
        </authorList>
    </citation>
    <scope>NUCLEOTIDE SEQUENCE [LARGE SCALE GENOMIC DNA]</scope>
    <source>
        <strain evidence="10">ATCC BAA-863 / DSM 15984 / KCTC 12145 / HTCC2597</strain>
    </source>
</reference>
<dbReference type="AlphaFoldDB" id="A3TWS4"/>
<dbReference type="GO" id="GO:0006006">
    <property type="term" value="P:glucose metabolic process"/>
    <property type="evidence" value="ECO:0007669"/>
    <property type="project" value="TreeGrafter"/>
</dbReference>
<dbReference type="HOGENOM" id="CLU_031753_2_0_5"/>
<accession>A3TWS4</accession>
<dbReference type="InterPro" id="IPR047215">
    <property type="entry name" value="Galactose_mutarotase-like"/>
</dbReference>
<dbReference type="InterPro" id="IPR014718">
    <property type="entry name" value="GH-type_carb-bd"/>
</dbReference>
<sequence length="340" mass="36755">MSGGAPFGRLATGEEIRRWHIEAGELEAAVITWGATVQDLRYRGRGVVLGADRLEPYFDDLQYAGAIVGRFANRIGGARFDLNGTTYRTDPNFRGRHTLHGGGRGAGERPWRMEELRDDSVRLSLHLPDGDMGFPGALDVMATYSLEPPATLRVVIEARTTRATPCSFAHHGYFVLDDSGTGTRYALQIDAERYLPVDDDLIPTGEIAGVAGTPFDFRTRRPIGTSGYDHNFCLSPGGGALRRVARADSPASGLCMEVSTTEPGLQLYDGAHLRGLPRNGTPLGANPAIALEAQAWPDSPNHANFPDCILRPGSVYRSETLYSFGYGSSADQPASPHAPR</sequence>
<feature type="binding site" evidence="7">
    <location>
        <position position="229"/>
    </location>
    <ligand>
        <name>beta-D-galactose</name>
        <dbReference type="ChEBI" id="CHEBI:27667"/>
    </ligand>
</feature>
<feature type="binding site" evidence="8">
    <location>
        <begin position="171"/>
        <end position="173"/>
    </location>
    <ligand>
        <name>beta-D-galactose</name>
        <dbReference type="ChEBI" id="CHEBI:27667"/>
    </ligand>
</feature>
<protein>
    <recommendedName>
        <fullName evidence="5">Aldose 1-epimerase</fullName>
        <ecNumber evidence="5">5.1.3.3</ecNumber>
    </recommendedName>
</protein>
<feature type="binding site" evidence="8">
    <location>
        <begin position="73"/>
        <end position="74"/>
    </location>
    <ligand>
        <name>beta-D-galactose</name>
        <dbReference type="ChEBI" id="CHEBI:27667"/>
    </ligand>
</feature>
<dbReference type="PANTHER" id="PTHR10091">
    <property type="entry name" value="ALDOSE-1-EPIMERASE"/>
    <property type="match status" value="1"/>
</dbReference>
<name>A3TWS4_PSEBH</name>
<evidence type="ECO:0000256" key="3">
    <source>
        <dbReference type="ARBA" id="ARBA00023235"/>
    </source>
</evidence>
<dbReference type="InterPro" id="IPR015443">
    <property type="entry name" value="Aldose_1-epimerase"/>
</dbReference>
<dbReference type="Proteomes" id="UP000004318">
    <property type="component" value="Unassembled WGS sequence"/>
</dbReference>
<proteinExistence type="inferred from homology"/>
<comment type="catalytic activity">
    <reaction evidence="5">
        <text>alpha-D-glucose = beta-D-glucose</text>
        <dbReference type="Rhea" id="RHEA:10264"/>
        <dbReference type="ChEBI" id="CHEBI:15903"/>
        <dbReference type="ChEBI" id="CHEBI:17925"/>
        <dbReference type="EC" id="5.1.3.3"/>
    </reaction>
</comment>
<comment type="pathway">
    <text evidence="1 5">Carbohydrate metabolism; hexose metabolism.</text>
</comment>
<gene>
    <name evidence="9" type="ORF">OB2597_01652</name>
</gene>
<dbReference type="PIRSF" id="PIRSF005096">
    <property type="entry name" value="GALM"/>
    <property type="match status" value="1"/>
</dbReference>
<organism evidence="9 10">
    <name type="scientific">Pseudooceanicola batsensis (strain ATCC BAA-863 / DSM 15984 / KCTC 12145 / HTCC2597)</name>
    <name type="common">Oceanicola batsensis</name>
    <dbReference type="NCBI Taxonomy" id="252305"/>
    <lineage>
        <taxon>Bacteria</taxon>
        <taxon>Pseudomonadati</taxon>
        <taxon>Pseudomonadota</taxon>
        <taxon>Alphaproteobacteria</taxon>
        <taxon>Rhodobacterales</taxon>
        <taxon>Paracoccaceae</taxon>
        <taxon>Pseudooceanicola</taxon>
    </lineage>
</organism>
<feature type="active site" description="Proton donor" evidence="6">
    <location>
        <position position="171"/>
    </location>
</feature>
<dbReference type="EC" id="5.1.3.3" evidence="5"/>
<dbReference type="CDD" id="cd09019">
    <property type="entry name" value="galactose_mutarotase_like"/>
    <property type="match status" value="1"/>
</dbReference>
<dbReference type="OrthoDB" id="9779408at2"/>
<dbReference type="EMBL" id="AAMO01000004">
    <property type="protein sequence ID" value="EAQ03284.1"/>
    <property type="molecule type" value="Genomic_DNA"/>
</dbReference>
<evidence type="ECO:0000313" key="9">
    <source>
        <dbReference type="EMBL" id="EAQ03284.1"/>
    </source>
</evidence>
<evidence type="ECO:0000256" key="6">
    <source>
        <dbReference type="PIRSR" id="PIRSR005096-1"/>
    </source>
</evidence>
<dbReference type="STRING" id="252305.OB2597_01652"/>
<keyword evidence="3 5" id="KW-0413">Isomerase</keyword>
<evidence type="ECO:0000256" key="7">
    <source>
        <dbReference type="PIRSR" id="PIRSR005096-2"/>
    </source>
</evidence>
<dbReference type="Pfam" id="PF01263">
    <property type="entry name" value="Aldose_epim"/>
    <property type="match status" value="1"/>
</dbReference>